<protein>
    <submittedName>
        <fullName evidence="8">Extracellular solute-binding protein</fullName>
    </submittedName>
</protein>
<evidence type="ECO:0000256" key="5">
    <source>
        <dbReference type="ARBA" id="ARBA00023288"/>
    </source>
</evidence>
<feature type="compositionally biased region" description="Low complexity" evidence="6">
    <location>
        <begin position="34"/>
        <end position="49"/>
    </location>
</feature>
<sequence>MKKRANVMVTASSIVLVGGLAVGCGGATSTQANPSSPSSTGQSGSPSSSANTVNVVLEGNFQEKNTLNPVTGQTIQGLNVLQNEFTKMYPGDHVNFIVIPWTNYIAKLQTMITGGQADVYQAAGPEDQWAAQGLLVNLAPYIKKTNFNLNQYLSGQVNGWKAVGAGDSSPQIYGIPEAGDTDLIMYDKTLFDQWHVPYPSAHPTMSEIMADAKKMTGKNPVTGKQNYGVWFDAGGNSHDPMLLADLAEAQNGTWGTGNAPKNMKLNFDSTQWVNGLTWLKQLSQYAPKGIESSQGAENWLTPNNDVAIELFQGPSNIVNQADAAGWENRLGITQVFKDSKGIGGAFFGSPFVIGKSSKNKDLAWDFIQFSASDFYQDYMFKNYGVPPVTTSAWNLPDLKNNKLMQPVKEALSTMWTPVYPWETQPRFILATEIQGVLTNKETPQQALTAAEQKSNQWIAQQK</sequence>
<evidence type="ECO:0000256" key="4">
    <source>
        <dbReference type="ARBA" id="ARBA00023139"/>
    </source>
</evidence>
<reference evidence="8" key="1">
    <citation type="submission" date="2022-08" db="EMBL/GenBank/DDBJ databases">
        <title>Alicyclobacillus fastidiosus DSM 17978, complete genome.</title>
        <authorList>
            <person name="Wang Q."/>
            <person name="Cai R."/>
            <person name="Wang Z."/>
        </authorList>
    </citation>
    <scope>NUCLEOTIDE SEQUENCE</scope>
    <source>
        <strain evidence="8">DSM 17978</strain>
    </source>
</reference>
<dbReference type="PANTHER" id="PTHR43649">
    <property type="entry name" value="ARABINOSE-BINDING PROTEIN-RELATED"/>
    <property type="match status" value="1"/>
</dbReference>
<keyword evidence="9" id="KW-1185">Reference proteome</keyword>
<dbReference type="PANTHER" id="PTHR43649:SF33">
    <property type="entry name" value="POLYGALACTURONAN_RHAMNOGALACTURONAN-BINDING PROTEIN YTCQ"/>
    <property type="match status" value="1"/>
</dbReference>
<evidence type="ECO:0000256" key="7">
    <source>
        <dbReference type="SAM" id="SignalP"/>
    </source>
</evidence>
<feature type="region of interest" description="Disordered" evidence="6">
    <location>
        <begin position="27"/>
        <end position="50"/>
    </location>
</feature>
<name>A0ABY6ZAL9_9BACL</name>
<organism evidence="8 9">
    <name type="scientific">Alicyclobacillus fastidiosus</name>
    <dbReference type="NCBI Taxonomy" id="392011"/>
    <lineage>
        <taxon>Bacteria</taxon>
        <taxon>Bacillati</taxon>
        <taxon>Bacillota</taxon>
        <taxon>Bacilli</taxon>
        <taxon>Bacillales</taxon>
        <taxon>Alicyclobacillaceae</taxon>
        <taxon>Alicyclobacillus</taxon>
    </lineage>
</organism>
<dbReference type="Pfam" id="PF01547">
    <property type="entry name" value="SBP_bac_1"/>
    <property type="match status" value="1"/>
</dbReference>
<dbReference type="PROSITE" id="PS51257">
    <property type="entry name" value="PROKAR_LIPOPROTEIN"/>
    <property type="match status" value="1"/>
</dbReference>
<evidence type="ECO:0000313" key="9">
    <source>
        <dbReference type="Proteomes" id="UP001164761"/>
    </source>
</evidence>
<keyword evidence="3" id="KW-0472">Membrane</keyword>
<keyword evidence="2 7" id="KW-0732">Signal</keyword>
<dbReference type="RefSeq" id="WP_268003762.1">
    <property type="nucleotide sequence ID" value="NZ_CP104067.1"/>
</dbReference>
<evidence type="ECO:0000256" key="6">
    <source>
        <dbReference type="SAM" id="MobiDB-lite"/>
    </source>
</evidence>
<keyword evidence="5" id="KW-0449">Lipoprotein</keyword>
<dbReference type="InterPro" id="IPR006059">
    <property type="entry name" value="SBP"/>
</dbReference>
<evidence type="ECO:0000313" key="8">
    <source>
        <dbReference type="EMBL" id="WAH39864.1"/>
    </source>
</evidence>
<dbReference type="InterPro" id="IPR050490">
    <property type="entry name" value="Bact_solute-bd_prot1"/>
</dbReference>
<dbReference type="Gene3D" id="3.40.190.10">
    <property type="entry name" value="Periplasmic binding protein-like II"/>
    <property type="match status" value="1"/>
</dbReference>
<proteinExistence type="predicted"/>
<evidence type="ECO:0000256" key="2">
    <source>
        <dbReference type="ARBA" id="ARBA00022729"/>
    </source>
</evidence>
<accession>A0ABY6ZAL9</accession>
<dbReference type="Proteomes" id="UP001164761">
    <property type="component" value="Chromosome"/>
</dbReference>
<feature type="chain" id="PRO_5046054763" evidence="7">
    <location>
        <begin position="28"/>
        <end position="462"/>
    </location>
</feature>
<dbReference type="SUPFAM" id="SSF53850">
    <property type="entry name" value="Periplasmic binding protein-like II"/>
    <property type="match status" value="1"/>
</dbReference>
<dbReference type="EMBL" id="CP104067">
    <property type="protein sequence ID" value="WAH39864.1"/>
    <property type="molecule type" value="Genomic_DNA"/>
</dbReference>
<gene>
    <name evidence="8" type="ORF">NZD89_15800</name>
</gene>
<evidence type="ECO:0000256" key="1">
    <source>
        <dbReference type="ARBA" id="ARBA00022475"/>
    </source>
</evidence>
<feature type="signal peptide" evidence="7">
    <location>
        <begin position="1"/>
        <end position="27"/>
    </location>
</feature>
<keyword evidence="1" id="KW-1003">Cell membrane</keyword>
<evidence type="ECO:0000256" key="3">
    <source>
        <dbReference type="ARBA" id="ARBA00023136"/>
    </source>
</evidence>
<keyword evidence="4" id="KW-0564">Palmitate</keyword>